<dbReference type="RefSeq" id="WP_150438070.1">
    <property type="nucleotide sequence ID" value="NZ_VYKL01000004.1"/>
</dbReference>
<dbReference type="PANTHER" id="PTHR40078:SF1">
    <property type="entry name" value="INTEGRAL MEMBRANE PROTEIN"/>
    <property type="match status" value="1"/>
</dbReference>
<accession>A0A5J5I536</accession>
<evidence type="ECO:0000313" key="3">
    <source>
        <dbReference type="Proteomes" id="UP000326671"/>
    </source>
</evidence>
<reference evidence="2 3" key="1">
    <citation type="submission" date="2019-09" db="EMBL/GenBank/DDBJ databases">
        <title>Whole genome sequences of isolates from the Mars Exploration Rovers.</title>
        <authorList>
            <person name="Seuylemezian A."/>
            <person name="Vaishampayan P."/>
        </authorList>
    </citation>
    <scope>NUCLEOTIDE SEQUENCE [LARGE SCALE GENOMIC DNA]</scope>
    <source>
        <strain evidence="2 3">MER_TA_151</strain>
    </source>
</reference>
<dbReference type="AlphaFoldDB" id="A0A5J5I536"/>
<feature type="transmembrane region" description="Helical" evidence="1">
    <location>
        <begin position="43"/>
        <end position="65"/>
    </location>
</feature>
<gene>
    <name evidence="2" type="ORF">F4V44_00735</name>
</gene>
<keyword evidence="1" id="KW-1133">Transmembrane helix</keyword>
<dbReference type="EMBL" id="VYKL01000004">
    <property type="protein sequence ID" value="KAA9031604.1"/>
    <property type="molecule type" value="Genomic_DNA"/>
</dbReference>
<dbReference type="Pfam" id="PF19700">
    <property type="entry name" value="DUF6198"/>
    <property type="match status" value="1"/>
</dbReference>
<name>A0A5J5I536_9BACI</name>
<proteinExistence type="predicted"/>
<dbReference type="PROSITE" id="PS51257">
    <property type="entry name" value="PROKAR_LIPOPROTEIN"/>
    <property type="match status" value="1"/>
</dbReference>
<evidence type="ECO:0000313" key="2">
    <source>
        <dbReference type="EMBL" id="KAA9031604.1"/>
    </source>
</evidence>
<dbReference type="Proteomes" id="UP000326671">
    <property type="component" value="Unassembled WGS sequence"/>
</dbReference>
<comment type="caution">
    <text evidence="2">The sequence shown here is derived from an EMBL/GenBank/DDBJ whole genome shotgun (WGS) entry which is preliminary data.</text>
</comment>
<sequence length="200" mass="22219">MGKKILFYVVGISIACLGVTFILKSNAGAGPQDVVLMVLSEKSGLTFGTWVIISQGLFLLFNSLLLKKRPEFESVITMIFWGLVVDFWMEIVFYDLELFLSTAWLRWVCFLLGVLLIGIGVGIYLTPNLPRMPYDGMMVALCERFQLSLMASRTILEITFIIIGVLVGGNIGAGTIVLVVCIGTIIQFFNQLSRKIYTIS</sequence>
<organism evidence="2 3">
    <name type="scientific">Niallia endozanthoxylica</name>
    <dbReference type="NCBI Taxonomy" id="2036016"/>
    <lineage>
        <taxon>Bacteria</taxon>
        <taxon>Bacillati</taxon>
        <taxon>Bacillota</taxon>
        <taxon>Bacilli</taxon>
        <taxon>Bacillales</taxon>
        <taxon>Bacillaceae</taxon>
        <taxon>Niallia</taxon>
    </lineage>
</organism>
<dbReference type="PANTHER" id="PTHR40078">
    <property type="entry name" value="INTEGRAL MEMBRANE PROTEIN-RELATED"/>
    <property type="match status" value="1"/>
</dbReference>
<feature type="transmembrane region" description="Helical" evidence="1">
    <location>
        <begin position="72"/>
        <end position="92"/>
    </location>
</feature>
<dbReference type="OrthoDB" id="1902994at2"/>
<feature type="transmembrane region" description="Helical" evidence="1">
    <location>
        <begin position="147"/>
        <end position="167"/>
    </location>
</feature>
<feature type="transmembrane region" description="Helical" evidence="1">
    <location>
        <begin position="104"/>
        <end position="126"/>
    </location>
</feature>
<protein>
    <submittedName>
        <fullName evidence="2">BCR, YitT family protein</fullName>
    </submittedName>
</protein>
<keyword evidence="3" id="KW-1185">Reference proteome</keyword>
<evidence type="ECO:0000256" key="1">
    <source>
        <dbReference type="SAM" id="Phobius"/>
    </source>
</evidence>
<keyword evidence="1" id="KW-0812">Transmembrane</keyword>
<feature type="transmembrane region" description="Helical" evidence="1">
    <location>
        <begin position="5"/>
        <end position="23"/>
    </location>
</feature>
<feature type="transmembrane region" description="Helical" evidence="1">
    <location>
        <begin position="173"/>
        <end position="190"/>
    </location>
</feature>
<dbReference type="InterPro" id="IPR038750">
    <property type="entry name" value="YczE/YyaS-like"/>
</dbReference>
<keyword evidence="1" id="KW-0472">Membrane</keyword>